<keyword evidence="4 9" id="KW-0812">Transmembrane</keyword>
<reference evidence="10 11" key="1">
    <citation type="submission" date="2016-10" db="EMBL/GenBank/DDBJ databases">
        <authorList>
            <person name="de Groot N.N."/>
        </authorList>
    </citation>
    <scope>NUCLEOTIDE SEQUENCE [LARGE SCALE GENOMIC DNA]</scope>
    <source>
        <strain evidence="10 11">DSM 25294</strain>
    </source>
</reference>
<evidence type="ECO:0000256" key="3">
    <source>
        <dbReference type="ARBA" id="ARBA00022475"/>
    </source>
</evidence>
<dbReference type="AlphaFoldDB" id="A0A1G8ZV01"/>
<dbReference type="EMBL" id="FNEK01000033">
    <property type="protein sequence ID" value="SDK18454.1"/>
    <property type="molecule type" value="Genomic_DNA"/>
</dbReference>
<accession>A0A1G8ZV01</accession>
<keyword evidence="7 9" id="KW-0472">Membrane</keyword>
<evidence type="ECO:0000256" key="5">
    <source>
        <dbReference type="ARBA" id="ARBA00022970"/>
    </source>
</evidence>
<feature type="transmembrane region" description="Helical" evidence="9">
    <location>
        <begin position="78"/>
        <end position="101"/>
    </location>
</feature>
<evidence type="ECO:0000256" key="4">
    <source>
        <dbReference type="ARBA" id="ARBA00022692"/>
    </source>
</evidence>
<evidence type="ECO:0000313" key="10">
    <source>
        <dbReference type="EMBL" id="SDK18454.1"/>
    </source>
</evidence>
<feature type="transmembrane region" description="Helical" evidence="9">
    <location>
        <begin position="25"/>
        <end position="45"/>
    </location>
</feature>
<evidence type="ECO:0000256" key="2">
    <source>
        <dbReference type="ARBA" id="ARBA00022448"/>
    </source>
</evidence>
<organism evidence="10 11">
    <name type="scientific">Aliiruegeria lutimaris</name>
    <dbReference type="NCBI Taxonomy" id="571298"/>
    <lineage>
        <taxon>Bacteria</taxon>
        <taxon>Pseudomonadati</taxon>
        <taxon>Pseudomonadota</taxon>
        <taxon>Alphaproteobacteria</taxon>
        <taxon>Rhodobacterales</taxon>
        <taxon>Roseobacteraceae</taxon>
        <taxon>Aliiruegeria</taxon>
    </lineage>
</organism>
<keyword evidence="11" id="KW-1185">Reference proteome</keyword>
<dbReference type="InterPro" id="IPR052157">
    <property type="entry name" value="BCAA_transport_permease"/>
</dbReference>
<comment type="similarity">
    <text evidence="8">Belongs to the binding-protein-dependent transport system permease family. LivHM subfamily.</text>
</comment>
<proteinExistence type="inferred from homology"/>
<feature type="transmembrane region" description="Helical" evidence="9">
    <location>
        <begin position="52"/>
        <end position="72"/>
    </location>
</feature>
<dbReference type="PANTHER" id="PTHR11795">
    <property type="entry name" value="BRANCHED-CHAIN AMINO ACID TRANSPORT SYSTEM PERMEASE PROTEIN LIVH"/>
    <property type="match status" value="1"/>
</dbReference>
<gene>
    <name evidence="10" type="ORF">SAMN04488026_103341</name>
</gene>
<dbReference type="InterPro" id="IPR001851">
    <property type="entry name" value="ABC_transp_permease"/>
</dbReference>
<dbReference type="GO" id="GO:0022857">
    <property type="term" value="F:transmembrane transporter activity"/>
    <property type="evidence" value="ECO:0007669"/>
    <property type="project" value="InterPro"/>
</dbReference>
<evidence type="ECO:0000256" key="7">
    <source>
        <dbReference type="ARBA" id="ARBA00023136"/>
    </source>
</evidence>
<feature type="transmembrane region" description="Helical" evidence="9">
    <location>
        <begin position="251"/>
        <end position="273"/>
    </location>
</feature>
<evidence type="ECO:0000256" key="6">
    <source>
        <dbReference type="ARBA" id="ARBA00022989"/>
    </source>
</evidence>
<keyword evidence="3" id="KW-1003">Cell membrane</keyword>
<sequence>MEILNKIFVAPFADMIAAPDFLMQVLWEGLVSGVLYALIALGFVLIFRSSRIFNFAQGIMVVFAALTLVGLHEMGVPAWIAVALTLAVMFGLAVSIERIVLRPLVGQPDIILFMATIGITLFLIGFGEIIFGGENKLMITSELGIPTGDFVLEPFGGLLILQHIDITAVLVAAALVVSLLVFLNKTRMGRAIRALGDDHQAALSVGISLQTIWVLVWFIAGIIALVTGIAWGSRAGVSFALEVIAYKALPVLMLGGLESITGAIIGGLMIGMLEKMFEIYWGAPLLGGNTESWFAYVLALVVLLFRPQGLFGEKIIERV</sequence>
<keyword evidence="6 9" id="KW-1133">Transmembrane helix</keyword>
<dbReference type="GO" id="GO:0005886">
    <property type="term" value="C:plasma membrane"/>
    <property type="evidence" value="ECO:0007669"/>
    <property type="project" value="UniProtKB-SubCell"/>
</dbReference>
<feature type="transmembrane region" description="Helical" evidence="9">
    <location>
        <begin position="293"/>
        <end position="311"/>
    </location>
</feature>
<dbReference type="Pfam" id="PF02653">
    <property type="entry name" value="BPD_transp_2"/>
    <property type="match status" value="1"/>
</dbReference>
<protein>
    <submittedName>
        <fullName evidence="10">Amino acid/amide ABC transporter membrane protein 1, HAAT family</fullName>
    </submittedName>
</protein>
<dbReference type="CDD" id="cd06582">
    <property type="entry name" value="TM_PBP1_LivH_like"/>
    <property type="match status" value="1"/>
</dbReference>
<evidence type="ECO:0000313" key="11">
    <source>
        <dbReference type="Proteomes" id="UP000199382"/>
    </source>
</evidence>
<keyword evidence="2" id="KW-0813">Transport</keyword>
<keyword evidence="5" id="KW-0029">Amino-acid transport</keyword>
<dbReference type="PANTHER" id="PTHR11795:SF451">
    <property type="entry name" value="ABC TRANSPORTER PERMEASE PROTEIN"/>
    <property type="match status" value="1"/>
</dbReference>
<dbReference type="GO" id="GO:0006865">
    <property type="term" value="P:amino acid transport"/>
    <property type="evidence" value="ECO:0007669"/>
    <property type="project" value="UniProtKB-KW"/>
</dbReference>
<name>A0A1G8ZV01_9RHOB</name>
<dbReference type="STRING" id="571298.SAMN04488026_103341"/>
<evidence type="ECO:0000256" key="8">
    <source>
        <dbReference type="ARBA" id="ARBA00037998"/>
    </source>
</evidence>
<evidence type="ECO:0000256" key="9">
    <source>
        <dbReference type="SAM" id="Phobius"/>
    </source>
</evidence>
<feature type="transmembrane region" description="Helical" evidence="9">
    <location>
        <begin position="160"/>
        <end position="183"/>
    </location>
</feature>
<comment type="subcellular location">
    <subcellularLocation>
        <location evidence="1">Cell membrane</location>
        <topology evidence="1">Multi-pass membrane protein</topology>
    </subcellularLocation>
</comment>
<feature type="transmembrane region" description="Helical" evidence="9">
    <location>
        <begin position="110"/>
        <end position="131"/>
    </location>
</feature>
<dbReference type="Proteomes" id="UP000199382">
    <property type="component" value="Unassembled WGS sequence"/>
</dbReference>
<feature type="transmembrane region" description="Helical" evidence="9">
    <location>
        <begin position="212"/>
        <end position="231"/>
    </location>
</feature>
<evidence type="ECO:0000256" key="1">
    <source>
        <dbReference type="ARBA" id="ARBA00004651"/>
    </source>
</evidence>